<dbReference type="EMBL" id="MGEA01000045">
    <property type="protein sequence ID" value="OGL73834.1"/>
    <property type="molecule type" value="Genomic_DNA"/>
</dbReference>
<evidence type="ECO:0000259" key="1">
    <source>
        <dbReference type="SMART" id="SM00849"/>
    </source>
</evidence>
<reference evidence="2 3" key="1">
    <citation type="journal article" date="2016" name="Nat. Commun.">
        <title>Thousands of microbial genomes shed light on interconnected biogeochemical processes in an aquifer system.</title>
        <authorList>
            <person name="Anantharaman K."/>
            <person name="Brown C.T."/>
            <person name="Hug L.A."/>
            <person name="Sharon I."/>
            <person name="Castelle C.J."/>
            <person name="Probst A.J."/>
            <person name="Thomas B.C."/>
            <person name="Singh A."/>
            <person name="Wilkins M.J."/>
            <person name="Karaoz U."/>
            <person name="Brodie E.L."/>
            <person name="Williams K.H."/>
            <person name="Hubbard S.S."/>
            <person name="Banfield J.F."/>
        </authorList>
    </citation>
    <scope>NUCLEOTIDE SEQUENCE [LARGE SCALE GENOMIC DNA]</scope>
</reference>
<dbReference type="InterPro" id="IPR036866">
    <property type="entry name" value="RibonucZ/Hydroxyglut_hydro"/>
</dbReference>
<organism evidence="2 3">
    <name type="scientific">Candidatus Uhrbacteria bacterium RIFCSPHIGHO2_02_FULL_60_10</name>
    <dbReference type="NCBI Taxonomy" id="1802392"/>
    <lineage>
        <taxon>Bacteria</taxon>
        <taxon>Candidatus Uhriibacteriota</taxon>
    </lineage>
</organism>
<dbReference type="AlphaFoldDB" id="A0A1F7U7W9"/>
<dbReference type="SUPFAM" id="SSF56281">
    <property type="entry name" value="Metallo-hydrolase/oxidoreductase"/>
    <property type="match status" value="1"/>
</dbReference>
<accession>A0A1F7U7W9</accession>
<comment type="caution">
    <text evidence="2">The sequence shown here is derived from an EMBL/GenBank/DDBJ whole genome shotgun (WGS) entry which is preliminary data.</text>
</comment>
<sequence>MAKINTDKAVEVAANTYWVGFYDPKANFHCNPYLLVDGDDAIIIDPGSIPHFPTVARKVSSIIKFSRISRIIIHHQDPDLASNITVFEKLINRKDLRVVTTRRVSFLTDFYGFKTPYRMVEEGDLNFGGRNLQFHRTPYLHSPGAFTTYDPKTKTLFSSDIFGAFSEGWDLYAGEDYPEKMWTFHHTYMPPGDILKNQMKEFEKLEMDRICSQHGSVIEKKWVDFNINALKEIKTGGYLQG</sequence>
<dbReference type="InterPro" id="IPR045761">
    <property type="entry name" value="ODP_dom"/>
</dbReference>
<evidence type="ECO:0000313" key="2">
    <source>
        <dbReference type="EMBL" id="OGL73834.1"/>
    </source>
</evidence>
<proteinExistence type="predicted"/>
<dbReference type="Pfam" id="PF19583">
    <property type="entry name" value="ODP"/>
    <property type="match status" value="1"/>
</dbReference>
<protein>
    <recommendedName>
        <fullName evidence="1">Metallo-beta-lactamase domain-containing protein</fullName>
    </recommendedName>
</protein>
<dbReference type="InterPro" id="IPR001279">
    <property type="entry name" value="Metallo-B-lactamas"/>
</dbReference>
<evidence type="ECO:0000313" key="3">
    <source>
        <dbReference type="Proteomes" id="UP000177088"/>
    </source>
</evidence>
<feature type="domain" description="Metallo-beta-lactamase" evidence="1">
    <location>
        <begin position="29"/>
        <end position="214"/>
    </location>
</feature>
<dbReference type="PANTHER" id="PTHR43041">
    <property type="entry name" value="HYDROLASE, METALLO-BETA-LACTAMASE SUPERFAMILY"/>
    <property type="match status" value="1"/>
</dbReference>
<dbReference type="CDD" id="cd07709">
    <property type="entry name" value="flavodiiron_proteins_MBL-fold"/>
    <property type="match status" value="1"/>
</dbReference>
<dbReference type="Proteomes" id="UP000177088">
    <property type="component" value="Unassembled WGS sequence"/>
</dbReference>
<gene>
    <name evidence="2" type="ORF">A3C96_02020</name>
</gene>
<dbReference type="SMART" id="SM00849">
    <property type="entry name" value="Lactamase_B"/>
    <property type="match status" value="1"/>
</dbReference>
<name>A0A1F7U7W9_9BACT</name>
<dbReference type="Gene3D" id="3.60.15.10">
    <property type="entry name" value="Ribonuclease Z/Hydroxyacylglutathione hydrolase-like"/>
    <property type="match status" value="1"/>
</dbReference>
<dbReference type="PANTHER" id="PTHR43041:SF1">
    <property type="entry name" value="METALLO-BETA-LACTAMASE DOMAIN-CONTAINING PROTEIN"/>
    <property type="match status" value="1"/>
</dbReference>